<dbReference type="EMBL" id="JRYO01000184">
    <property type="protein sequence ID" value="KHE91690.1"/>
    <property type="molecule type" value="Genomic_DNA"/>
</dbReference>
<reference evidence="7 8" key="1">
    <citation type="submission" date="2014-10" db="EMBL/GenBank/DDBJ databases">
        <title>Draft genome of anammox bacterium scalindua brodae, obtained using differential coverage binning of sequence data from two enrichment reactors.</title>
        <authorList>
            <person name="Speth D.R."/>
            <person name="Russ L."/>
            <person name="Kartal B."/>
            <person name="Op den Camp H.J."/>
            <person name="Dutilh B.E."/>
            <person name="Jetten M.S."/>
        </authorList>
    </citation>
    <scope>NUCLEOTIDE SEQUENCE [LARGE SCALE GENOMIC DNA]</scope>
    <source>
        <strain evidence="7">RU1</strain>
    </source>
</reference>
<dbReference type="InterPro" id="IPR001131">
    <property type="entry name" value="Peptidase_M24B_aminopep-P_CS"/>
</dbReference>
<proteinExistence type="inferred from homology"/>
<evidence type="ECO:0000313" key="8">
    <source>
        <dbReference type="Proteomes" id="UP000030652"/>
    </source>
</evidence>
<protein>
    <submittedName>
        <fullName evidence="7">Xaa-Pro aminopeptidase (X-Pro aminopeptidase-aminopeptidase P II)</fullName>
        <ecNumber evidence="7">3.4.11.9</ecNumber>
    </submittedName>
</protein>
<dbReference type="InterPro" id="IPR000994">
    <property type="entry name" value="Pept_M24"/>
</dbReference>
<gene>
    <name evidence="7" type="primary">pepP</name>
    <name evidence="7" type="ORF">SCABRO_02579</name>
</gene>
<sequence length="120" mass="12906">MYKAVASAQELVFKSATNGARGDIIHKKVMKHLTSLGFKTGKSKGKMQGFFHGTGHGVGLDVHEPPRISKAKCTLRTGHIVTVEPGLYYPGVGGVRLEDMILITDDGCTNLTKSPKVLEV</sequence>
<dbReference type="PANTHER" id="PTHR46112">
    <property type="entry name" value="AMINOPEPTIDASE"/>
    <property type="match status" value="1"/>
</dbReference>
<evidence type="ECO:0000256" key="2">
    <source>
        <dbReference type="ARBA" id="ARBA00022723"/>
    </source>
</evidence>
<organism evidence="7 8">
    <name type="scientific">Candidatus Scalindua brodae</name>
    <dbReference type="NCBI Taxonomy" id="237368"/>
    <lineage>
        <taxon>Bacteria</taxon>
        <taxon>Pseudomonadati</taxon>
        <taxon>Planctomycetota</taxon>
        <taxon>Candidatus Brocadiia</taxon>
        <taxon>Candidatus Brocadiales</taxon>
        <taxon>Candidatus Scalinduaceae</taxon>
        <taxon>Candidatus Scalindua</taxon>
    </lineage>
</organism>
<dbReference type="Proteomes" id="UP000030652">
    <property type="component" value="Unassembled WGS sequence"/>
</dbReference>
<feature type="domain" description="Peptidase M24" evidence="6">
    <location>
        <begin position="2"/>
        <end position="105"/>
    </location>
</feature>
<keyword evidence="7" id="KW-0031">Aminopeptidase</keyword>
<dbReference type="AlphaFoldDB" id="A0A0B0ELY0"/>
<dbReference type="GO" id="GO:0046872">
    <property type="term" value="F:metal ion binding"/>
    <property type="evidence" value="ECO:0007669"/>
    <property type="project" value="UniProtKB-KW"/>
</dbReference>
<dbReference type="GO" id="GO:0006508">
    <property type="term" value="P:proteolysis"/>
    <property type="evidence" value="ECO:0007669"/>
    <property type="project" value="UniProtKB-KW"/>
</dbReference>
<dbReference type="GO" id="GO:0008237">
    <property type="term" value="F:metallopeptidase activity"/>
    <property type="evidence" value="ECO:0007669"/>
    <property type="project" value="UniProtKB-KW"/>
</dbReference>
<dbReference type="PATRIC" id="fig|237368.3.peg.2789"/>
<dbReference type="PANTHER" id="PTHR46112:SF3">
    <property type="entry name" value="AMINOPEPTIDASE YPDF"/>
    <property type="match status" value="1"/>
</dbReference>
<dbReference type="PROSITE" id="PS00491">
    <property type="entry name" value="PROLINE_PEPTIDASE"/>
    <property type="match status" value="1"/>
</dbReference>
<dbReference type="InterPro" id="IPR050659">
    <property type="entry name" value="Peptidase_M24B"/>
</dbReference>
<dbReference type="EC" id="3.4.11.9" evidence="7"/>
<dbReference type="SUPFAM" id="SSF55920">
    <property type="entry name" value="Creatinase/aminopeptidase"/>
    <property type="match status" value="1"/>
</dbReference>
<dbReference type="Pfam" id="PF00557">
    <property type="entry name" value="Peptidase_M24"/>
    <property type="match status" value="1"/>
</dbReference>
<dbReference type="Gene3D" id="3.90.230.10">
    <property type="entry name" value="Creatinase/methionine aminopeptidase superfamily"/>
    <property type="match status" value="1"/>
</dbReference>
<evidence type="ECO:0000256" key="3">
    <source>
        <dbReference type="ARBA" id="ARBA00022801"/>
    </source>
</evidence>
<comment type="caution">
    <text evidence="7">The sequence shown here is derived from an EMBL/GenBank/DDBJ whole genome shotgun (WGS) entry which is preliminary data.</text>
</comment>
<keyword evidence="1" id="KW-0645">Protease</keyword>
<dbReference type="eggNOG" id="COG0006">
    <property type="taxonomic scope" value="Bacteria"/>
</dbReference>
<evidence type="ECO:0000259" key="6">
    <source>
        <dbReference type="Pfam" id="PF00557"/>
    </source>
</evidence>
<keyword evidence="3 7" id="KW-0378">Hydrolase</keyword>
<name>A0A0B0ELY0_9BACT</name>
<keyword evidence="4" id="KW-0482">Metalloprotease</keyword>
<dbReference type="GO" id="GO:0004177">
    <property type="term" value="F:aminopeptidase activity"/>
    <property type="evidence" value="ECO:0007669"/>
    <property type="project" value="UniProtKB-KW"/>
</dbReference>
<evidence type="ECO:0000256" key="1">
    <source>
        <dbReference type="ARBA" id="ARBA00022670"/>
    </source>
</evidence>
<evidence type="ECO:0000313" key="7">
    <source>
        <dbReference type="EMBL" id="KHE91690.1"/>
    </source>
</evidence>
<keyword evidence="2 5" id="KW-0479">Metal-binding</keyword>
<evidence type="ECO:0000256" key="5">
    <source>
        <dbReference type="RuleBase" id="RU000590"/>
    </source>
</evidence>
<accession>A0A0B0ELY0</accession>
<evidence type="ECO:0000256" key="4">
    <source>
        <dbReference type="ARBA" id="ARBA00023049"/>
    </source>
</evidence>
<dbReference type="InterPro" id="IPR036005">
    <property type="entry name" value="Creatinase/aminopeptidase-like"/>
</dbReference>
<comment type="similarity">
    <text evidence="5">Belongs to the peptidase M24B family.</text>
</comment>